<dbReference type="Proteomes" id="UP001222275">
    <property type="component" value="Chromosome"/>
</dbReference>
<protein>
    <submittedName>
        <fullName evidence="3">Lipid-binding SYLF domain-containing protein</fullName>
    </submittedName>
</protein>
<name>A0ABY8C7Y7_9GAMM</name>
<dbReference type="InterPro" id="IPR007461">
    <property type="entry name" value="Ysc84_actin-binding"/>
</dbReference>
<evidence type="ECO:0000313" key="3">
    <source>
        <dbReference type="EMBL" id="WEJ62081.1"/>
    </source>
</evidence>
<evidence type="ECO:0000313" key="4">
    <source>
        <dbReference type="Proteomes" id="UP001222275"/>
    </source>
</evidence>
<gene>
    <name evidence="3" type="ORF">NR989_08650</name>
</gene>
<organism evidence="3 4">
    <name type="scientific">Thiomicrorhabdus lithotrophica</name>
    <dbReference type="NCBI Taxonomy" id="2949997"/>
    <lineage>
        <taxon>Bacteria</taxon>
        <taxon>Pseudomonadati</taxon>
        <taxon>Pseudomonadota</taxon>
        <taxon>Gammaproteobacteria</taxon>
        <taxon>Thiotrichales</taxon>
        <taxon>Piscirickettsiaceae</taxon>
        <taxon>Thiomicrorhabdus</taxon>
    </lineage>
</organism>
<proteinExistence type="predicted"/>
<feature type="signal peptide" evidence="1">
    <location>
        <begin position="1"/>
        <end position="28"/>
    </location>
</feature>
<accession>A0ABY8C7Y7</accession>
<feature type="chain" id="PRO_5045780063" evidence="1">
    <location>
        <begin position="29"/>
        <end position="210"/>
    </location>
</feature>
<feature type="domain" description="Ysc84 actin-binding" evidence="2">
    <location>
        <begin position="107"/>
        <end position="180"/>
    </location>
</feature>
<dbReference type="Pfam" id="PF04366">
    <property type="entry name" value="Ysc84"/>
    <property type="match status" value="1"/>
</dbReference>
<dbReference type="EMBL" id="CP102381">
    <property type="protein sequence ID" value="WEJ62081.1"/>
    <property type="molecule type" value="Genomic_DNA"/>
</dbReference>
<sequence>MLKPLFKKATILTLALSSLVAFSTQTYADDEFSPSESKMTQDITEEEFQETIAAFQRAPQSAAFFDNAYGYAVFPTIGKVGFVIGGAYGQGRVYEHGRHSGNAEMTQATIGFQLGGQAFSQIIFFQDQRAYDEFTGGNFEFGAQASAIIITAGANAEASTKGTSASANAGNQYVKADGQYYKGMAVFSLAKGGLMYEATLGGQKYNFYPN</sequence>
<evidence type="ECO:0000259" key="2">
    <source>
        <dbReference type="Pfam" id="PF04366"/>
    </source>
</evidence>
<evidence type="ECO:0000256" key="1">
    <source>
        <dbReference type="SAM" id="SignalP"/>
    </source>
</evidence>
<keyword evidence="4" id="KW-1185">Reference proteome</keyword>
<reference evidence="3 4" key="1">
    <citation type="submission" date="2022-06" db="EMBL/GenBank/DDBJ databases">
        <title>Thiomicrohabdus sp. nov, an obligately chemolithoautotrophic, sulfur-oxidizing bacterium isolated from beach of Guanyin Mountain. Amoy.</title>
        <authorList>
            <person name="Zhu H."/>
        </authorList>
    </citation>
    <scope>NUCLEOTIDE SEQUENCE [LARGE SCALE GENOMIC DNA]</scope>
    <source>
        <strain evidence="3 4">XGS-01</strain>
    </source>
</reference>
<dbReference type="CDD" id="cd11524">
    <property type="entry name" value="SYLF"/>
    <property type="match status" value="1"/>
</dbReference>
<dbReference type="RefSeq" id="WP_275594338.1">
    <property type="nucleotide sequence ID" value="NZ_CP102381.1"/>
</dbReference>
<keyword evidence="1" id="KW-0732">Signal</keyword>